<name>A0A9W4ITN8_9EURO</name>
<dbReference type="InterPro" id="IPR036291">
    <property type="entry name" value="NAD(P)-bd_dom_sf"/>
</dbReference>
<comment type="caution">
    <text evidence="5">The sequence shown here is derived from an EMBL/GenBank/DDBJ whole genome shotgun (WGS) entry which is preliminary data.</text>
</comment>
<organism evidence="5 6">
    <name type="scientific">Penicillium salamii</name>
    <dbReference type="NCBI Taxonomy" id="1612424"/>
    <lineage>
        <taxon>Eukaryota</taxon>
        <taxon>Fungi</taxon>
        <taxon>Dikarya</taxon>
        <taxon>Ascomycota</taxon>
        <taxon>Pezizomycotina</taxon>
        <taxon>Eurotiomycetes</taxon>
        <taxon>Eurotiomycetidae</taxon>
        <taxon>Eurotiales</taxon>
        <taxon>Aspergillaceae</taxon>
        <taxon>Penicillium</taxon>
    </lineage>
</organism>
<evidence type="ECO:0000313" key="6">
    <source>
        <dbReference type="Proteomes" id="UP001152646"/>
    </source>
</evidence>
<dbReference type="PRINTS" id="PR00081">
    <property type="entry name" value="GDHRDH"/>
</dbReference>
<dbReference type="Proteomes" id="UP001152646">
    <property type="component" value="Unassembled WGS sequence"/>
</dbReference>
<evidence type="ECO:0008006" key="7">
    <source>
        <dbReference type="Google" id="ProtNLM"/>
    </source>
</evidence>
<protein>
    <recommendedName>
        <fullName evidence="7">NAD(P)-binding protein</fullName>
    </recommendedName>
</protein>
<dbReference type="Gene3D" id="3.40.50.720">
    <property type="entry name" value="NAD(P)-binding Rossmann-like Domain"/>
    <property type="match status" value="1"/>
</dbReference>
<dbReference type="EMBL" id="CAJVPA010000111">
    <property type="protein sequence ID" value="CAG8342561.1"/>
    <property type="molecule type" value="Genomic_DNA"/>
</dbReference>
<dbReference type="PANTHER" id="PTHR24320">
    <property type="entry name" value="RETINOL DEHYDROGENASE"/>
    <property type="match status" value="1"/>
</dbReference>
<dbReference type="OrthoDB" id="191139at2759"/>
<comment type="similarity">
    <text evidence="1">Belongs to the short-chain dehydrogenases/reductases (SDR) family.</text>
</comment>
<evidence type="ECO:0000256" key="3">
    <source>
        <dbReference type="ARBA" id="ARBA00023002"/>
    </source>
</evidence>
<sequence length="370" mass="40791">MGYGLPENIPHVNRDGEILEPKRVDPEPPDHRKKCRQPKWEGKQVLKWLVCTALTFVQVFVITGANSGVGFELAKILYAANAKVYLAGRSEKRVLEAIQRLQNDVPSSQGTLIWLPLDLADLASVKIAAEDFLSKEERLDVLWNNAGVMCTPTTAKSEQVMFWTLSLVGYDLQLGTNVLGPYLLTTLLCPIMKKTADTSPLNSVRVCWASSITIELAPNGGIGMDDFGSPVFSNNKLTNYCASKAANNMLASEFGKKCRDGKVLSVAFNPGNLNTGLTRYLTLPFLGSIVPRLMSLVLWPARYGAYTELYAGLSPDLTIEKHVGAFIWPWGHVGYLRPDIESSLHSQEDGGSGKAAQLLKWCDREIKDFI</sequence>
<evidence type="ECO:0000256" key="2">
    <source>
        <dbReference type="ARBA" id="ARBA00022857"/>
    </source>
</evidence>
<feature type="region of interest" description="Disordered" evidence="4">
    <location>
        <begin position="1"/>
        <end position="35"/>
    </location>
</feature>
<accession>A0A9W4ITN8</accession>
<dbReference type="InterPro" id="IPR002347">
    <property type="entry name" value="SDR_fam"/>
</dbReference>
<keyword evidence="2" id="KW-0521">NADP</keyword>
<reference evidence="5" key="1">
    <citation type="submission" date="2021-07" db="EMBL/GenBank/DDBJ databases">
        <authorList>
            <person name="Branca A.L. A."/>
        </authorList>
    </citation>
    <scope>NUCLEOTIDE SEQUENCE</scope>
</reference>
<dbReference type="PANTHER" id="PTHR24320:SF236">
    <property type="entry name" value="SHORT-CHAIN DEHYDROGENASE-RELATED"/>
    <property type="match status" value="1"/>
</dbReference>
<dbReference type="SUPFAM" id="SSF51735">
    <property type="entry name" value="NAD(P)-binding Rossmann-fold domains"/>
    <property type="match status" value="1"/>
</dbReference>
<dbReference type="AlphaFoldDB" id="A0A9W4ITN8"/>
<dbReference type="GO" id="GO:0016491">
    <property type="term" value="F:oxidoreductase activity"/>
    <property type="evidence" value="ECO:0007669"/>
    <property type="project" value="UniProtKB-KW"/>
</dbReference>
<evidence type="ECO:0000256" key="4">
    <source>
        <dbReference type="SAM" id="MobiDB-lite"/>
    </source>
</evidence>
<evidence type="ECO:0000256" key="1">
    <source>
        <dbReference type="ARBA" id="ARBA00006484"/>
    </source>
</evidence>
<evidence type="ECO:0000313" key="5">
    <source>
        <dbReference type="EMBL" id="CAG8342561.1"/>
    </source>
</evidence>
<proteinExistence type="inferred from homology"/>
<dbReference type="Pfam" id="PF00106">
    <property type="entry name" value="adh_short"/>
    <property type="match status" value="1"/>
</dbReference>
<keyword evidence="3" id="KW-0560">Oxidoreductase</keyword>
<gene>
    <name evidence="5" type="ORF">PSALAMII_LOCUS2955</name>
</gene>
<feature type="compositionally biased region" description="Basic and acidic residues" evidence="4">
    <location>
        <begin position="12"/>
        <end position="30"/>
    </location>
</feature>